<dbReference type="GO" id="GO:0005886">
    <property type="term" value="C:plasma membrane"/>
    <property type="evidence" value="ECO:0007669"/>
    <property type="project" value="UniProtKB-SubCell"/>
</dbReference>
<dbReference type="PANTHER" id="PTHR42643">
    <property type="entry name" value="IONOTROPIC RECEPTOR 20A-RELATED"/>
    <property type="match status" value="1"/>
</dbReference>
<name>A0A9N9SNU7_DIABA</name>
<dbReference type="Proteomes" id="UP001153709">
    <property type="component" value="Chromosome 1"/>
</dbReference>
<proteinExistence type="predicted"/>
<evidence type="ECO:0000313" key="9">
    <source>
        <dbReference type="EMBL" id="CAG9826370.1"/>
    </source>
</evidence>
<dbReference type="Gene3D" id="1.10.287.70">
    <property type="match status" value="1"/>
</dbReference>
<gene>
    <name evidence="9" type="ORF">DIABBA_LOCUS492</name>
</gene>
<sequence length="454" mass="52361">MIANIIFNLLLKEDIVPTAVLLIDQNNTKDFNIFTTVLNAEAPKSIACRRVVKENGIYNETAFLGNKFQTIRAKLVPFPPFVIYNGSSFDINHPGTEVKLLRTLAQTCNLNVEYYLSDPKHTRGNVFDNGTLTKEFKELHENKYDVLLGGRIITYPRALYLNPSPSYCTDELVWCVPNRQYYKYNINIQIAVLLIGLLILVILVVFIWYANRSKEPRLKFGTSVEGIILNSFSICLFVAIPRLPKTDRSRYLVGLLILFAFFCTTMFTTTITSLFIGKVPSQKFDSMGRIYKSNLKTYYTTNTFRHFTDILIPGISKEELVKRKIDCQDTLKCLKGIAEEDSAVAVLKNNVKYLLNTKNVERTSIYCFHFKCGRSVGLIMRKGFRHADKFNKIIHVLLSMGIVQKWYHEVFWNNHRETNLDVQKLNLEELSVVFYILIFGYSCSFLMFVCEIFT</sequence>
<keyword evidence="5 8" id="KW-0472">Membrane</keyword>
<evidence type="ECO:0000256" key="1">
    <source>
        <dbReference type="ARBA" id="ARBA00004651"/>
    </source>
</evidence>
<reference evidence="9" key="1">
    <citation type="submission" date="2022-01" db="EMBL/GenBank/DDBJ databases">
        <authorList>
            <person name="King R."/>
        </authorList>
    </citation>
    <scope>NUCLEOTIDE SEQUENCE</scope>
</reference>
<dbReference type="Gene3D" id="3.40.190.10">
    <property type="entry name" value="Periplasmic binding protein-like II"/>
    <property type="match status" value="1"/>
</dbReference>
<accession>A0A9N9SNU7</accession>
<keyword evidence="10" id="KW-1185">Reference proteome</keyword>
<keyword evidence="3 8" id="KW-0812">Transmembrane</keyword>
<dbReference type="OrthoDB" id="6506757at2759"/>
<feature type="transmembrane region" description="Helical" evidence="8">
    <location>
        <begin position="188"/>
        <end position="210"/>
    </location>
</feature>
<organism evidence="9 10">
    <name type="scientific">Diabrotica balteata</name>
    <name type="common">Banded cucumber beetle</name>
    <dbReference type="NCBI Taxonomy" id="107213"/>
    <lineage>
        <taxon>Eukaryota</taxon>
        <taxon>Metazoa</taxon>
        <taxon>Ecdysozoa</taxon>
        <taxon>Arthropoda</taxon>
        <taxon>Hexapoda</taxon>
        <taxon>Insecta</taxon>
        <taxon>Pterygota</taxon>
        <taxon>Neoptera</taxon>
        <taxon>Endopterygota</taxon>
        <taxon>Coleoptera</taxon>
        <taxon>Polyphaga</taxon>
        <taxon>Cucujiformia</taxon>
        <taxon>Chrysomeloidea</taxon>
        <taxon>Chrysomelidae</taxon>
        <taxon>Galerucinae</taxon>
        <taxon>Diabroticina</taxon>
        <taxon>Diabroticites</taxon>
        <taxon>Diabrotica</taxon>
    </lineage>
</organism>
<evidence type="ECO:0000256" key="7">
    <source>
        <dbReference type="ARBA" id="ARBA00023180"/>
    </source>
</evidence>
<evidence type="ECO:0000256" key="2">
    <source>
        <dbReference type="ARBA" id="ARBA00022475"/>
    </source>
</evidence>
<evidence type="ECO:0000256" key="5">
    <source>
        <dbReference type="ARBA" id="ARBA00023136"/>
    </source>
</evidence>
<keyword evidence="6" id="KW-0675">Receptor</keyword>
<evidence type="ECO:0000256" key="3">
    <source>
        <dbReference type="ARBA" id="ARBA00022692"/>
    </source>
</evidence>
<protein>
    <submittedName>
        <fullName evidence="9">Uncharacterized protein</fullName>
    </submittedName>
</protein>
<dbReference type="SUPFAM" id="SSF53850">
    <property type="entry name" value="Periplasmic binding protein-like II"/>
    <property type="match status" value="1"/>
</dbReference>
<feature type="transmembrane region" description="Helical" evidence="8">
    <location>
        <begin position="222"/>
        <end position="240"/>
    </location>
</feature>
<keyword evidence="2" id="KW-1003">Cell membrane</keyword>
<keyword evidence="4 8" id="KW-1133">Transmembrane helix</keyword>
<keyword evidence="7" id="KW-0325">Glycoprotein</keyword>
<comment type="subcellular location">
    <subcellularLocation>
        <location evidence="1">Cell membrane</location>
        <topology evidence="1">Multi-pass membrane protein</topology>
    </subcellularLocation>
</comment>
<evidence type="ECO:0000256" key="8">
    <source>
        <dbReference type="SAM" id="Phobius"/>
    </source>
</evidence>
<evidence type="ECO:0000256" key="4">
    <source>
        <dbReference type="ARBA" id="ARBA00022989"/>
    </source>
</evidence>
<feature type="transmembrane region" description="Helical" evidence="8">
    <location>
        <begin position="252"/>
        <end position="277"/>
    </location>
</feature>
<evidence type="ECO:0000313" key="10">
    <source>
        <dbReference type="Proteomes" id="UP001153709"/>
    </source>
</evidence>
<dbReference type="EMBL" id="OU898276">
    <property type="protein sequence ID" value="CAG9826370.1"/>
    <property type="molecule type" value="Genomic_DNA"/>
</dbReference>
<dbReference type="PANTHER" id="PTHR42643:SF30">
    <property type="entry name" value="IONOTROPIC RECEPTOR 40A-RELATED"/>
    <property type="match status" value="1"/>
</dbReference>
<dbReference type="InterPro" id="IPR052192">
    <property type="entry name" value="Insect_Ionotropic_Sensory_Rcpt"/>
</dbReference>
<evidence type="ECO:0000256" key="6">
    <source>
        <dbReference type="ARBA" id="ARBA00023170"/>
    </source>
</evidence>
<feature type="transmembrane region" description="Helical" evidence="8">
    <location>
        <begin position="432"/>
        <end position="453"/>
    </location>
</feature>
<dbReference type="AlphaFoldDB" id="A0A9N9SNU7"/>